<dbReference type="CDD" id="cd00082">
    <property type="entry name" value="HisKA"/>
    <property type="match status" value="1"/>
</dbReference>
<dbReference type="SMART" id="SM00388">
    <property type="entry name" value="HisKA"/>
    <property type="match status" value="1"/>
</dbReference>
<dbReference type="Gene3D" id="3.30.450.20">
    <property type="entry name" value="PAS domain"/>
    <property type="match status" value="1"/>
</dbReference>
<accession>A0A848H4P3</accession>
<keyword evidence="8" id="KW-0175">Coiled coil</keyword>
<proteinExistence type="predicted"/>
<evidence type="ECO:0000259" key="10">
    <source>
        <dbReference type="PROSITE" id="PS50110"/>
    </source>
</evidence>
<dbReference type="InterPro" id="IPR036097">
    <property type="entry name" value="HisK_dim/P_sf"/>
</dbReference>
<feature type="modified residue" description="4-aspartylphosphate" evidence="7">
    <location>
        <position position="491"/>
    </location>
</feature>
<dbReference type="InterPro" id="IPR011006">
    <property type="entry name" value="CheY-like_superfamily"/>
</dbReference>
<dbReference type="EMBL" id="JABBFX010000001">
    <property type="protein sequence ID" value="NML44501.1"/>
    <property type="molecule type" value="Genomic_DNA"/>
</dbReference>
<name>A0A848H4P3_9BURK</name>
<reference evidence="12 13" key="1">
    <citation type="submission" date="2020-04" db="EMBL/GenBank/DDBJ databases">
        <title>Ramlibacter sp. G-1-2-2 isolated from soil.</title>
        <authorList>
            <person name="Dahal R.H."/>
        </authorList>
    </citation>
    <scope>NUCLEOTIDE SEQUENCE [LARGE SCALE GENOMIC DNA]</scope>
    <source>
        <strain evidence="12 13">G-1-2-2</strain>
    </source>
</reference>
<evidence type="ECO:0000256" key="3">
    <source>
        <dbReference type="ARBA" id="ARBA00012438"/>
    </source>
</evidence>
<comment type="subcellular location">
    <subcellularLocation>
        <location evidence="2">Cell inner membrane</location>
        <topology evidence="2">Multi-pass membrane protein</topology>
    </subcellularLocation>
</comment>
<dbReference type="Pfam" id="PF08448">
    <property type="entry name" value="PAS_4"/>
    <property type="match status" value="1"/>
</dbReference>
<dbReference type="InterPro" id="IPR013656">
    <property type="entry name" value="PAS_4"/>
</dbReference>
<dbReference type="InterPro" id="IPR003661">
    <property type="entry name" value="HisK_dim/P_dom"/>
</dbReference>
<gene>
    <name evidence="12" type="ORF">HHL11_12115</name>
</gene>
<evidence type="ECO:0000259" key="11">
    <source>
        <dbReference type="PROSITE" id="PS50113"/>
    </source>
</evidence>
<dbReference type="AlphaFoldDB" id="A0A848H4P3"/>
<dbReference type="Gene3D" id="1.10.287.130">
    <property type="match status" value="1"/>
</dbReference>
<evidence type="ECO:0000313" key="13">
    <source>
        <dbReference type="Proteomes" id="UP000541185"/>
    </source>
</evidence>
<dbReference type="SMART" id="SM00387">
    <property type="entry name" value="HATPase_c"/>
    <property type="match status" value="1"/>
</dbReference>
<keyword evidence="5" id="KW-0808">Transferase</keyword>
<dbReference type="PROSITE" id="PS50109">
    <property type="entry name" value="HIS_KIN"/>
    <property type="match status" value="1"/>
</dbReference>
<evidence type="ECO:0000256" key="4">
    <source>
        <dbReference type="ARBA" id="ARBA00022553"/>
    </source>
</evidence>
<dbReference type="GO" id="GO:0000155">
    <property type="term" value="F:phosphorelay sensor kinase activity"/>
    <property type="evidence" value="ECO:0007669"/>
    <property type="project" value="InterPro"/>
</dbReference>
<dbReference type="PROSITE" id="PS50113">
    <property type="entry name" value="PAC"/>
    <property type="match status" value="1"/>
</dbReference>
<dbReference type="InterPro" id="IPR001789">
    <property type="entry name" value="Sig_transdc_resp-reg_receiver"/>
</dbReference>
<evidence type="ECO:0000256" key="1">
    <source>
        <dbReference type="ARBA" id="ARBA00000085"/>
    </source>
</evidence>
<dbReference type="Pfam" id="PF00512">
    <property type="entry name" value="HisKA"/>
    <property type="match status" value="1"/>
</dbReference>
<dbReference type="Gene3D" id="3.30.565.10">
    <property type="entry name" value="Histidine kinase-like ATPase, C-terminal domain"/>
    <property type="match status" value="1"/>
</dbReference>
<dbReference type="Gene3D" id="3.40.50.2300">
    <property type="match status" value="1"/>
</dbReference>
<dbReference type="InterPro" id="IPR000700">
    <property type="entry name" value="PAS-assoc_C"/>
</dbReference>
<dbReference type="SUPFAM" id="SSF47384">
    <property type="entry name" value="Homodimeric domain of signal transducing histidine kinase"/>
    <property type="match status" value="1"/>
</dbReference>
<dbReference type="GO" id="GO:0009927">
    <property type="term" value="F:histidine phosphotransfer kinase activity"/>
    <property type="evidence" value="ECO:0007669"/>
    <property type="project" value="TreeGrafter"/>
</dbReference>
<dbReference type="InterPro" id="IPR005467">
    <property type="entry name" value="His_kinase_dom"/>
</dbReference>
<evidence type="ECO:0000256" key="5">
    <source>
        <dbReference type="ARBA" id="ARBA00022679"/>
    </source>
</evidence>
<dbReference type="Pfam" id="PF02518">
    <property type="entry name" value="HATPase_c"/>
    <property type="match status" value="1"/>
</dbReference>
<feature type="coiled-coil region" evidence="8">
    <location>
        <begin position="8"/>
        <end position="35"/>
    </location>
</feature>
<dbReference type="CDD" id="cd00130">
    <property type="entry name" value="PAS"/>
    <property type="match status" value="1"/>
</dbReference>
<dbReference type="NCBIfam" id="TIGR00229">
    <property type="entry name" value="sensory_box"/>
    <property type="match status" value="1"/>
</dbReference>
<keyword evidence="6" id="KW-0418">Kinase</keyword>
<dbReference type="RefSeq" id="WP_169418623.1">
    <property type="nucleotide sequence ID" value="NZ_JABBFX010000001.1"/>
</dbReference>
<organism evidence="12 13">
    <name type="scientific">Ramlibacter agri</name>
    <dbReference type="NCBI Taxonomy" id="2728837"/>
    <lineage>
        <taxon>Bacteria</taxon>
        <taxon>Pseudomonadati</taxon>
        <taxon>Pseudomonadota</taxon>
        <taxon>Betaproteobacteria</taxon>
        <taxon>Burkholderiales</taxon>
        <taxon>Comamonadaceae</taxon>
        <taxon>Ramlibacter</taxon>
    </lineage>
</organism>
<dbReference type="SUPFAM" id="SSF52172">
    <property type="entry name" value="CheY-like"/>
    <property type="match status" value="1"/>
</dbReference>
<dbReference type="SUPFAM" id="SSF55874">
    <property type="entry name" value="ATPase domain of HSP90 chaperone/DNA topoisomerase II/histidine kinase"/>
    <property type="match status" value="1"/>
</dbReference>
<dbReference type="FunFam" id="3.30.565.10:FF:000006">
    <property type="entry name" value="Sensor histidine kinase WalK"/>
    <property type="match status" value="1"/>
</dbReference>
<dbReference type="PANTHER" id="PTHR43047:SF72">
    <property type="entry name" value="OSMOSENSING HISTIDINE PROTEIN KINASE SLN1"/>
    <property type="match status" value="1"/>
</dbReference>
<dbReference type="InterPro" id="IPR036890">
    <property type="entry name" value="HATPase_C_sf"/>
</dbReference>
<dbReference type="EC" id="2.7.13.3" evidence="3"/>
<dbReference type="CDD" id="cd17580">
    <property type="entry name" value="REC_2_DhkD-like"/>
    <property type="match status" value="1"/>
</dbReference>
<dbReference type="SMART" id="SM00448">
    <property type="entry name" value="REC"/>
    <property type="match status" value="1"/>
</dbReference>
<feature type="domain" description="Histidine kinase" evidence="9">
    <location>
        <begin position="201"/>
        <end position="419"/>
    </location>
</feature>
<dbReference type="Pfam" id="PF00072">
    <property type="entry name" value="Response_reg"/>
    <property type="match status" value="1"/>
</dbReference>
<feature type="domain" description="PAC" evidence="11">
    <location>
        <begin position="129"/>
        <end position="183"/>
    </location>
</feature>
<keyword evidence="4 7" id="KW-0597">Phosphoprotein</keyword>
<feature type="domain" description="Response regulatory" evidence="10">
    <location>
        <begin position="442"/>
        <end position="558"/>
    </location>
</feature>
<comment type="catalytic activity">
    <reaction evidence="1">
        <text>ATP + protein L-histidine = ADP + protein N-phospho-L-histidine.</text>
        <dbReference type="EC" id="2.7.13.3"/>
    </reaction>
</comment>
<dbReference type="PANTHER" id="PTHR43047">
    <property type="entry name" value="TWO-COMPONENT HISTIDINE PROTEIN KINASE"/>
    <property type="match status" value="1"/>
</dbReference>
<keyword evidence="13" id="KW-1185">Reference proteome</keyword>
<evidence type="ECO:0000256" key="2">
    <source>
        <dbReference type="ARBA" id="ARBA00004429"/>
    </source>
</evidence>
<evidence type="ECO:0000256" key="8">
    <source>
        <dbReference type="SAM" id="Coils"/>
    </source>
</evidence>
<evidence type="ECO:0000313" key="12">
    <source>
        <dbReference type="EMBL" id="NML44501.1"/>
    </source>
</evidence>
<dbReference type="PRINTS" id="PR00344">
    <property type="entry name" value="BCTRLSENSOR"/>
</dbReference>
<dbReference type="CDD" id="cd16922">
    <property type="entry name" value="HATPase_EvgS-ArcB-TorS-like"/>
    <property type="match status" value="1"/>
</dbReference>
<protein>
    <recommendedName>
        <fullName evidence="3">histidine kinase</fullName>
        <ecNumber evidence="3">2.7.13.3</ecNumber>
    </recommendedName>
</protein>
<dbReference type="GO" id="GO:0005886">
    <property type="term" value="C:plasma membrane"/>
    <property type="evidence" value="ECO:0007669"/>
    <property type="project" value="UniProtKB-SubCell"/>
</dbReference>
<dbReference type="InterPro" id="IPR000014">
    <property type="entry name" value="PAS"/>
</dbReference>
<dbReference type="InterPro" id="IPR003594">
    <property type="entry name" value="HATPase_dom"/>
</dbReference>
<dbReference type="PROSITE" id="PS50110">
    <property type="entry name" value="RESPONSE_REGULATORY"/>
    <property type="match status" value="1"/>
</dbReference>
<dbReference type="InterPro" id="IPR004358">
    <property type="entry name" value="Sig_transdc_His_kin-like_C"/>
</dbReference>
<dbReference type="InterPro" id="IPR035965">
    <property type="entry name" value="PAS-like_dom_sf"/>
</dbReference>
<comment type="caution">
    <text evidence="12">The sequence shown here is derived from an EMBL/GenBank/DDBJ whole genome shotgun (WGS) entry which is preliminary data.</text>
</comment>
<sequence>MSTEHDDPDALRHELQELRIRLAEAEETLSAIQQGDVDALVVGNDIYTLDSSHAAANRLRQDVLAQMQDAVLAFDAGEHLVFMNPAAEKQYGKDASATLGRLKGEVFTEVWPRQGPGRQAADEALRVHGVFRGSLVHRNADDTQTHVETTISVLHDRDGQETGVLYVIRDITERVIADRALAQTAAALQDADRRKDEFLATLAHELRNPLAPIRNALHIMDLAPEAQVQESARRIIGRQLAQLVHLVDDLLDVSRISQGKVELRIELADVVKAVHDAVETSQPMIAAGGHELVLVLPPPRTLFVDADATRLCQIIANLLNNAAKYTPDGGHITVTAARQDGFAVVTVEDSGVGIPVSQLPRVFEMFAQVDRSMERSQGGLGIGLALVRQLVEMHGGQVEADSRGPGSGSKFTVRLPVSSAPAPAAPRADAHAMHASDQKGVRVLVVDDNVDGAETMAQFLELLGYETSTVHDGLAAVSAAASFRPDVVILDIGLPHLNGHEVARRIRQAPGGGEMLLVAVSGWGQAEDRRKSKEAGFDRHFVKPVELEALMEVMALVHAPGRGGE</sequence>
<dbReference type="SUPFAM" id="SSF55785">
    <property type="entry name" value="PYP-like sensor domain (PAS domain)"/>
    <property type="match status" value="1"/>
</dbReference>
<evidence type="ECO:0000259" key="9">
    <source>
        <dbReference type="PROSITE" id="PS50109"/>
    </source>
</evidence>
<evidence type="ECO:0000256" key="7">
    <source>
        <dbReference type="PROSITE-ProRule" id="PRU00169"/>
    </source>
</evidence>
<dbReference type="Proteomes" id="UP000541185">
    <property type="component" value="Unassembled WGS sequence"/>
</dbReference>
<evidence type="ECO:0000256" key="6">
    <source>
        <dbReference type="ARBA" id="ARBA00022777"/>
    </source>
</evidence>